<organism evidence="3 7">
    <name type="scientific">Cupriavidus oxalaticus</name>
    <dbReference type="NCBI Taxonomy" id="96344"/>
    <lineage>
        <taxon>Bacteria</taxon>
        <taxon>Pseudomonadati</taxon>
        <taxon>Pseudomonadota</taxon>
        <taxon>Betaproteobacteria</taxon>
        <taxon>Burkholderiales</taxon>
        <taxon>Burkholderiaceae</taxon>
        <taxon>Cupriavidus</taxon>
    </lineage>
</organism>
<feature type="signal peptide" evidence="2">
    <location>
        <begin position="1"/>
        <end position="28"/>
    </location>
</feature>
<evidence type="ECO:0000313" key="7">
    <source>
        <dbReference type="Proteomes" id="UP000325743"/>
    </source>
</evidence>
<reference evidence="3 7" key="2">
    <citation type="submission" date="2018-09" db="EMBL/GenBank/DDBJ databases">
        <title>Complete genome sequence of Cupriavidus oxalaticus T2, a bacterium capable of phenol tolerance and degradation.</title>
        <authorList>
            <person name="Yan J."/>
        </authorList>
    </citation>
    <scope>NUCLEOTIDE SEQUENCE [LARGE SCALE GENOMIC DNA]</scope>
    <source>
        <strain evidence="3 7">T2</strain>
    </source>
</reference>
<dbReference type="Proteomes" id="UP000623307">
    <property type="component" value="Chromosome 2"/>
</dbReference>
<evidence type="ECO:0000313" key="5">
    <source>
        <dbReference type="EMBL" id="SPC12727.1"/>
    </source>
</evidence>
<feature type="chain" id="PRO_5044585672" evidence="2">
    <location>
        <begin position="29"/>
        <end position="242"/>
    </location>
</feature>
<dbReference type="AlphaFoldDB" id="A0A375G1T8"/>
<dbReference type="OrthoDB" id="9772097at2"/>
<evidence type="ECO:0000313" key="4">
    <source>
        <dbReference type="EMBL" id="QRQ92812.1"/>
    </source>
</evidence>
<comment type="subcellular location">
    <subcellularLocation>
        <location evidence="1">Periplasm</location>
    </subcellularLocation>
</comment>
<dbReference type="EMBL" id="OGUS01000115">
    <property type="protein sequence ID" value="SPC12727.1"/>
    <property type="molecule type" value="Genomic_DNA"/>
</dbReference>
<dbReference type="Pfam" id="PF13620">
    <property type="entry name" value="CarboxypepD_reg"/>
    <property type="match status" value="1"/>
</dbReference>
<dbReference type="GO" id="GO:0030246">
    <property type="term" value="F:carbohydrate binding"/>
    <property type="evidence" value="ECO:0007669"/>
    <property type="project" value="InterPro"/>
</dbReference>
<evidence type="ECO:0000313" key="8">
    <source>
        <dbReference type="Proteomes" id="UP000623307"/>
    </source>
</evidence>
<reference evidence="4 8" key="3">
    <citation type="submission" date="2021-02" db="EMBL/GenBank/DDBJ databases">
        <title>Complete Genome Sequence of Cupriavidus oxalaticus Strain Ox1, a Soil Oxalate-Degrading Species.</title>
        <authorList>
            <person name="Palmieri F."/>
            <person name="Udriet P."/>
            <person name="Deuasquier M."/>
            <person name="Beaudoing E."/>
            <person name="Johnson S.L."/>
            <person name="Davenport K.W."/>
            <person name="Chain P.S."/>
            <person name="Bindschedler S."/>
            <person name="Junier P."/>
        </authorList>
    </citation>
    <scope>NUCLEOTIDE SEQUENCE [LARGE SCALE GENOMIC DNA]</scope>
    <source>
        <strain evidence="4 8">Ox1</strain>
    </source>
</reference>
<evidence type="ECO:0000313" key="3">
    <source>
        <dbReference type="EMBL" id="QEZ46833.1"/>
    </source>
</evidence>
<evidence type="ECO:0000256" key="2">
    <source>
        <dbReference type="SAM" id="SignalP"/>
    </source>
</evidence>
<dbReference type="GeneID" id="303492238"/>
<sequence length="242" mass="26257">MGSFLRNARCLQLAVLSLLSVPVFSVFAYEVAPVSGGGKIEGKVTFQGTVPIRKIIPTKDREVCGGPRDEPQVRVGAGKGVQDAVVYLKEVPKGKPWGAADKVPVLDQEHCIFKPAVQVIRPGKLEVANSDPVLHNTHGFYGQRTAFNLALPEKGVRITRELPRPGLVRVECDAHGWMLAHIYVADSPYYALTGEDGSFRIDDIPPGNYTLVASQHYTGDTETPVTVTGGQTAKLTIELKKK</sequence>
<keyword evidence="8" id="KW-1185">Reference proteome</keyword>
<dbReference type="Gene3D" id="2.60.40.1120">
    <property type="entry name" value="Carboxypeptidase-like, regulatory domain"/>
    <property type="match status" value="1"/>
</dbReference>
<dbReference type="SUPFAM" id="SSF49503">
    <property type="entry name" value="Cupredoxins"/>
    <property type="match status" value="1"/>
</dbReference>
<dbReference type="SUPFAM" id="SSF49452">
    <property type="entry name" value="Starch-binding domain-like"/>
    <property type="match status" value="1"/>
</dbReference>
<dbReference type="RefSeq" id="WP_084254488.1">
    <property type="nucleotide sequence ID" value="NZ_CP032519.1"/>
</dbReference>
<dbReference type="InterPro" id="IPR013784">
    <property type="entry name" value="Carb-bd-like_fold"/>
</dbReference>
<dbReference type="InterPro" id="IPR008972">
    <property type="entry name" value="Cupredoxin"/>
</dbReference>
<gene>
    <name evidence="5" type="ORF">CO2235_150382</name>
    <name evidence="3" type="ORF">D2917_21795</name>
    <name evidence="4" type="ORF">JTE92_22035</name>
</gene>
<proteinExistence type="predicted"/>
<protein>
    <submittedName>
        <fullName evidence="4">Carboxypeptidase regulatory-like domain-containing protein</fullName>
    </submittedName>
</protein>
<evidence type="ECO:0000313" key="6">
    <source>
        <dbReference type="Proteomes" id="UP000256862"/>
    </source>
</evidence>
<name>A0A375G1T8_9BURK</name>
<dbReference type="Proteomes" id="UP000256862">
    <property type="component" value="Chromosome CO2235"/>
</dbReference>
<dbReference type="EMBL" id="CP069812">
    <property type="protein sequence ID" value="QRQ92812.1"/>
    <property type="molecule type" value="Genomic_DNA"/>
</dbReference>
<dbReference type="Proteomes" id="UP000325743">
    <property type="component" value="Chromosome 2"/>
</dbReference>
<reference evidence="5 6" key="1">
    <citation type="submission" date="2018-01" db="EMBL/GenBank/DDBJ databases">
        <authorList>
            <person name="Clerissi C."/>
        </authorList>
    </citation>
    <scope>NUCLEOTIDE SEQUENCE [LARGE SCALE GENOMIC DNA]</scope>
    <source>
        <strain evidence="5">Cupriavidus oxalaticus LMG 2235</strain>
    </source>
</reference>
<keyword evidence="2" id="KW-0732">Signal</keyword>
<dbReference type="EMBL" id="CP032519">
    <property type="protein sequence ID" value="QEZ46833.1"/>
    <property type="molecule type" value="Genomic_DNA"/>
</dbReference>
<evidence type="ECO:0000256" key="1">
    <source>
        <dbReference type="ARBA" id="ARBA00004418"/>
    </source>
</evidence>
<dbReference type="GO" id="GO:0042597">
    <property type="term" value="C:periplasmic space"/>
    <property type="evidence" value="ECO:0007669"/>
    <property type="project" value="UniProtKB-SubCell"/>
</dbReference>
<accession>A0A375G1T8</accession>